<sequence>MRFTWCKKSFFGIVLVMLMAVVLIACSDDSTSEGMSDLPKAEVDNSQDWEGTIKVQLIGNFSMESSTDPITGVKTEGVEVLKKEFERQHPGATVEFILMPWEGYTEKTQAMLTSGEADVYQMPGVADFASQGVLEPLQPFIEEDDEFQVDKFIDNQVEGWKALGPESEDLSIYSLPFLSDARFIAYDKELFDQWGVEYLSEYPTMEEIAEKASKMTGENPETGEQNYGIWYRGDWGSAFTLTNTVEGQNGQWGTGFAWDEMEFSFDSPEMLKGLNWLLDMQELAPEGIVSNQGNEKWMTKENDIAIMLDQAPENIVKPAYAQGVDDRIGIAQVFKNDQGQGGVFSGSPITIAKNSENKDLAWEWLKFATSEFAQRYIFEEVGAMPSLKAAKDWESVKEYEELINPVFEALATPWTPRYPWGSAQPRFILTSEVEAALTGKRSPEDALKKAQQESTAWLENR</sequence>
<feature type="chain" id="PRO_5046171709" evidence="2">
    <location>
        <begin position="28"/>
        <end position="461"/>
    </location>
</feature>
<dbReference type="Gene3D" id="3.40.190.10">
    <property type="entry name" value="Periplasmic binding protein-like II"/>
    <property type="match status" value="2"/>
</dbReference>
<feature type="region of interest" description="Disordered" evidence="1">
    <location>
        <begin position="440"/>
        <end position="461"/>
    </location>
</feature>
<dbReference type="SUPFAM" id="SSF53850">
    <property type="entry name" value="Periplasmic binding protein-like II"/>
    <property type="match status" value="1"/>
</dbReference>
<evidence type="ECO:0000313" key="4">
    <source>
        <dbReference type="Proteomes" id="UP000831537"/>
    </source>
</evidence>
<reference evidence="3 4" key="1">
    <citation type="submission" date="2022-04" db="EMBL/GenBank/DDBJ databases">
        <title>Gracilibacillus sp. isolated from saltern.</title>
        <authorList>
            <person name="Won M."/>
            <person name="Lee C.-M."/>
            <person name="Woen H.-Y."/>
            <person name="Kwon S.-W."/>
        </authorList>
    </citation>
    <scope>NUCLEOTIDE SEQUENCE [LARGE SCALE GENOMIC DNA]</scope>
    <source>
        <strain evidence="3 4">SSPM10-3</strain>
    </source>
</reference>
<dbReference type="RefSeq" id="WP_244742898.1">
    <property type="nucleotide sequence ID" value="NZ_CP095071.1"/>
</dbReference>
<accession>A0ABY4GKD3</accession>
<dbReference type="PROSITE" id="PS51257">
    <property type="entry name" value="PROKAR_LIPOPROTEIN"/>
    <property type="match status" value="1"/>
</dbReference>
<gene>
    <name evidence="3" type="ORF">MUN87_19060</name>
</gene>
<proteinExistence type="predicted"/>
<evidence type="ECO:0000256" key="2">
    <source>
        <dbReference type="SAM" id="SignalP"/>
    </source>
</evidence>
<feature type="signal peptide" evidence="2">
    <location>
        <begin position="1"/>
        <end position="27"/>
    </location>
</feature>
<dbReference type="Proteomes" id="UP000831537">
    <property type="component" value="Chromosome"/>
</dbReference>
<keyword evidence="2" id="KW-0732">Signal</keyword>
<dbReference type="EMBL" id="CP095071">
    <property type="protein sequence ID" value="UOQ84732.1"/>
    <property type="molecule type" value="Genomic_DNA"/>
</dbReference>
<dbReference type="PANTHER" id="PTHR43649:SF12">
    <property type="entry name" value="DIACETYLCHITOBIOSE BINDING PROTEIN DASA"/>
    <property type="match status" value="1"/>
</dbReference>
<evidence type="ECO:0000313" key="3">
    <source>
        <dbReference type="EMBL" id="UOQ84732.1"/>
    </source>
</evidence>
<evidence type="ECO:0000256" key="1">
    <source>
        <dbReference type="SAM" id="MobiDB-lite"/>
    </source>
</evidence>
<name>A0ABY4GKD3_9BACI</name>
<dbReference type="Pfam" id="PF01547">
    <property type="entry name" value="SBP_bac_1"/>
    <property type="match status" value="1"/>
</dbReference>
<dbReference type="InterPro" id="IPR050490">
    <property type="entry name" value="Bact_solute-bd_prot1"/>
</dbReference>
<protein>
    <submittedName>
        <fullName evidence="3">Extracellular solute-binding protein</fullName>
    </submittedName>
</protein>
<feature type="compositionally biased region" description="Polar residues" evidence="1">
    <location>
        <begin position="452"/>
        <end position="461"/>
    </location>
</feature>
<dbReference type="PANTHER" id="PTHR43649">
    <property type="entry name" value="ARABINOSE-BINDING PROTEIN-RELATED"/>
    <property type="match status" value="1"/>
</dbReference>
<dbReference type="InterPro" id="IPR006059">
    <property type="entry name" value="SBP"/>
</dbReference>
<organism evidence="3 4">
    <name type="scientific">Gracilibacillus salinarum</name>
    <dbReference type="NCBI Taxonomy" id="2932255"/>
    <lineage>
        <taxon>Bacteria</taxon>
        <taxon>Bacillati</taxon>
        <taxon>Bacillota</taxon>
        <taxon>Bacilli</taxon>
        <taxon>Bacillales</taxon>
        <taxon>Bacillaceae</taxon>
        <taxon>Gracilibacillus</taxon>
    </lineage>
</organism>
<keyword evidence="4" id="KW-1185">Reference proteome</keyword>
<feature type="compositionally biased region" description="Basic and acidic residues" evidence="1">
    <location>
        <begin position="441"/>
        <end position="451"/>
    </location>
</feature>